<reference evidence="3" key="1">
    <citation type="submission" date="2016-10" db="EMBL/GenBank/DDBJ databases">
        <authorList>
            <person name="Varghese N."/>
            <person name="Submissions S."/>
        </authorList>
    </citation>
    <scope>NUCLEOTIDE SEQUENCE [LARGE SCALE GENOMIC DNA]</scope>
    <source>
        <strain evidence="3">DSM 1565</strain>
    </source>
</reference>
<feature type="compositionally biased region" description="Basic and acidic residues" evidence="1">
    <location>
        <begin position="1"/>
        <end position="19"/>
    </location>
</feature>
<name>A0A1I7NRC0_9HYPH</name>
<proteinExistence type="predicted"/>
<organism evidence="2 3">
    <name type="scientific">Hyphomicrobium facile</name>
    <dbReference type="NCBI Taxonomy" id="51670"/>
    <lineage>
        <taxon>Bacteria</taxon>
        <taxon>Pseudomonadati</taxon>
        <taxon>Pseudomonadota</taxon>
        <taxon>Alphaproteobacteria</taxon>
        <taxon>Hyphomicrobiales</taxon>
        <taxon>Hyphomicrobiaceae</taxon>
        <taxon>Hyphomicrobium</taxon>
    </lineage>
</organism>
<evidence type="ECO:0000313" key="2">
    <source>
        <dbReference type="EMBL" id="SFV37150.1"/>
    </source>
</evidence>
<evidence type="ECO:0000256" key="1">
    <source>
        <dbReference type="SAM" id="MobiDB-lite"/>
    </source>
</evidence>
<dbReference type="EMBL" id="FPCH01000003">
    <property type="protein sequence ID" value="SFV37150.1"/>
    <property type="molecule type" value="Genomic_DNA"/>
</dbReference>
<keyword evidence="3" id="KW-1185">Reference proteome</keyword>
<accession>A0A1I7NRC0</accession>
<protein>
    <submittedName>
        <fullName evidence="2">Uncharacterized protein</fullName>
    </submittedName>
</protein>
<feature type="region of interest" description="Disordered" evidence="1">
    <location>
        <begin position="1"/>
        <end position="21"/>
    </location>
</feature>
<dbReference type="AlphaFoldDB" id="A0A1I7NRC0"/>
<dbReference type="Proteomes" id="UP000199423">
    <property type="component" value="Unassembled WGS sequence"/>
</dbReference>
<gene>
    <name evidence="2" type="ORF">SAMN04488557_3019</name>
</gene>
<dbReference type="STRING" id="51670.SAMN04488557_3019"/>
<evidence type="ECO:0000313" key="3">
    <source>
        <dbReference type="Proteomes" id="UP000199423"/>
    </source>
</evidence>
<sequence length="92" mass="10404">MNNRTQEDAGDRRQSKDMSKSYVIEVGDDQAGLIIREEGEHEYLFHAALNEYSALEGRRFANPLLAERAAIAHSVSRRRRRASGRVAEAFAL</sequence>